<evidence type="ECO:0000256" key="3">
    <source>
        <dbReference type="ARBA" id="ARBA00008915"/>
    </source>
</evidence>
<evidence type="ECO:0000256" key="10">
    <source>
        <dbReference type="ARBA" id="ARBA00022982"/>
    </source>
</evidence>
<comment type="function">
    <text evidence="1">Accessory subunit of the mitochondrial membrane respiratory chain NADH dehydrogenase (Complex I), that is believed not to be involved in catalysis. Complex I functions in the transfer of electrons from NADH to the respiratory chain. The immediate electron acceptor for the enzyme is believed to be ubiquinone.</text>
</comment>
<keyword evidence="7 17" id="KW-0812">Transmembrane</keyword>
<dbReference type="PANTHER" id="PTHR13327:SF0">
    <property type="entry name" value="NADH DEHYDROGENASE [UBIQUINONE] 1 BETA SUBCOMPLEX SUBUNIT 11, MITOCHONDRIAL"/>
    <property type="match status" value="1"/>
</dbReference>
<dbReference type="GO" id="GO:0005743">
    <property type="term" value="C:mitochondrial inner membrane"/>
    <property type="evidence" value="ECO:0007669"/>
    <property type="project" value="UniProtKB-SubCell"/>
</dbReference>
<dbReference type="Gene3D" id="3.20.20.150">
    <property type="entry name" value="Divalent-metal-dependent TIM barrel enzymes"/>
    <property type="match status" value="1"/>
</dbReference>
<accession>A0A7I8V7A7</accession>
<evidence type="ECO:0000256" key="2">
    <source>
        <dbReference type="ARBA" id="ARBA00004434"/>
    </source>
</evidence>
<evidence type="ECO:0000256" key="9">
    <source>
        <dbReference type="ARBA" id="ARBA00022946"/>
    </source>
</evidence>
<comment type="subcellular location">
    <subcellularLocation>
        <location evidence="2">Mitochondrion inner membrane</location>
        <topology evidence="2">Single-pass membrane protein</topology>
    </subcellularLocation>
</comment>
<keyword evidence="6" id="KW-0679">Respiratory chain</keyword>
<feature type="transmembrane region" description="Helical" evidence="17">
    <location>
        <begin position="82"/>
        <end position="102"/>
    </location>
</feature>
<dbReference type="Pfam" id="PF10183">
    <property type="entry name" value="ESSS"/>
    <property type="match status" value="1"/>
</dbReference>
<keyword evidence="8" id="KW-0999">Mitochondrion inner membrane</keyword>
<keyword evidence="11 17" id="KW-1133">Transmembrane helix</keyword>
<evidence type="ECO:0000256" key="15">
    <source>
        <dbReference type="ARBA" id="ARBA00031387"/>
    </source>
</evidence>
<comment type="similarity">
    <text evidence="3">Belongs to the complex I NDUFB11 subunit family.</text>
</comment>
<organism evidence="18 19">
    <name type="scientific">Dimorphilus gyrociliatus</name>
    <dbReference type="NCBI Taxonomy" id="2664684"/>
    <lineage>
        <taxon>Eukaryota</taxon>
        <taxon>Metazoa</taxon>
        <taxon>Spiralia</taxon>
        <taxon>Lophotrochozoa</taxon>
        <taxon>Annelida</taxon>
        <taxon>Polychaeta</taxon>
        <taxon>Polychaeta incertae sedis</taxon>
        <taxon>Dinophilidae</taxon>
        <taxon>Dimorphilus</taxon>
    </lineage>
</organism>
<dbReference type="InterPro" id="IPR019329">
    <property type="entry name" value="NADH_UbQ_OxRdtase_ESSS_su"/>
</dbReference>
<dbReference type="Proteomes" id="UP000549394">
    <property type="component" value="Unassembled WGS sequence"/>
</dbReference>
<keyword evidence="10" id="KW-0249">Electron transport</keyword>
<comment type="caution">
    <text evidence="18">The sequence shown here is derived from an EMBL/GenBank/DDBJ whole genome shotgun (WGS) entry which is preliminary data.</text>
</comment>
<evidence type="ECO:0000256" key="1">
    <source>
        <dbReference type="ARBA" id="ARBA00003195"/>
    </source>
</evidence>
<evidence type="ECO:0000256" key="4">
    <source>
        <dbReference type="ARBA" id="ARBA00018632"/>
    </source>
</evidence>
<dbReference type="EMBL" id="CAJFCJ010000002">
    <property type="protein sequence ID" value="CAD5112119.1"/>
    <property type="molecule type" value="Genomic_DNA"/>
</dbReference>
<proteinExistence type="inferred from homology"/>
<keyword evidence="13 17" id="KW-0472">Membrane</keyword>
<reference evidence="18 19" key="1">
    <citation type="submission" date="2020-08" db="EMBL/GenBank/DDBJ databases">
        <authorList>
            <person name="Hejnol A."/>
        </authorList>
    </citation>
    <scope>NUCLEOTIDE SEQUENCE [LARGE SCALE GENOMIC DNA]</scope>
</reference>
<dbReference type="InterPro" id="IPR036237">
    <property type="entry name" value="Xyl_isomerase-like_sf"/>
</dbReference>
<comment type="subunit">
    <text evidence="16">Complex I is composed of 45 different subunits. Interacts with BCAP31.</text>
</comment>
<dbReference type="SUPFAM" id="SSF51658">
    <property type="entry name" value="Xylose isomerase-like"/>
    <property type="match status" value="1"/>
</dbReference>
<protein>
    <recommendedName>
        <fullName evidence="4">NADH dehydrogenase [ubiquinone] 1 beta subcomplex subunit 11, mitochondrial</fullName>
    </recommendedName>
    <alternativeName>
        <fullName evidence="15">Complex I-ESSS</fullName>
    </alternativeName>
    <alternativeName>
        <fullName evidence="14">NADH-ubiquinone oxidoreductase ESSS subunit</fullName>
    </alternativeName>
</protein>
<evidence type="ECO:0000256" key="14">
    <source>
        <dbReference type="ARBA" id="ARBA00030753"/>
    </source>
</evidence>
<evidence type="ECO:0000256" key="11">
    <source>
        <dbReference type="ARBA" id="ARBA00022989"/>
    </source>
</evidence>
<keyword evidence="9" id="KW-0809">Transit peptide</keyword>
<evidence type="ECO:0000313" key="19">
    <source>
        <dbReference type="Proteomes" id="UP000549394"/>
    </source>
</evidence>
<evidence type="ECO:0000256" key="17">
    <source>
        <dbReference type="SAM" id="Phobius"/>
    </source>
</evidence>
<evidence type="ECO:0000256" key="7">
    <source>
        <dbReference type="ARBA" id="ARBA00022692"/>
    </source>
</evidence>
<keyword evidence="12" id="KW-0496">Mitochondrion</keyword>
<gene>
    <name evidence="18" type="ORF">DGYR_LOCUS1318</name>
</gene>
<evidence type="ECO:0000256" key="8">
    <source>
        <dbReference type="ARBA" id="ARBA00022792"/>
    </source>
</evidence>
<evidence type="ECO:0000256" key="12">
    <source>
        <dbReference type="ARBA" id="ARBA00023128"/>
    </source>
</evidence>
<name>A0A7I8V7A7_9ANNE</name>
<evidence type="ECO:0000256" key="6">
    <source>
        <dbReference type="ARBA" id="ARBA00022660"/>
    </source>
</evidence>
<dbReference type="PANTHER" id="PTHR13327">
    <property type="entry name" value="NADH-UBIQUINONE OXIDOREDUCTASE ESSS SUBUNIT, MITOCHONDRIAL PRECURSOR"/>
    <property type="match status" value="1"/>
</dbReference>
<dbReference type="AlphaFoldDB" id="A0A7I8V7A7"/>
<sequence length="281" mass="32606">MASAMRVFLSRRNCYNLVRIAQRHSRLSTNYTQRCFASTKETKESLIVTEADRNPLKEDERDWISYGYDLTSKDTDNSMHHLTMLAFITLGLIGTGFVLMYNPDYRKHHWARAEAYLELHRREKEGLPLVDPNLVDPSTINLPSDEELGDYEIIAAINLDWHFTNEKDLLKRYQIANNWGFTAVETANPYVIDAEQISDTLSECALKQVLINSRDSIACRPEKRKEFEENVEQSIRYAKILKCERIHMQSGKIADNDNLKVLEETYLSNIEYAAKSFKKVL</sequence>
<keyword evidence="5" id="KW-0813">Transport</keyword>
<evidence type="ECO:0000256" key="5">
    <source>
        <dbReference type="ARBA" id="ARBA00022448"/>
    </source>
</evidence>
<dbReference type="OrthoDB" id="5917019at2759"/>
<evidence type="ECO:0000256" key="13">
    <source>
        <dbReference type="ARBA" id="ARBA00023136"/>
    </source>
</evidence>
<evidence type="ECO:0000313" key="18">
    <source>
        <dbReference type="EMBL" id="CAD5112119.1"/>
    </source>
</evidence>
<evidence type="ECO:0000256" key="16">
    <source>
        <dbReference type="ARBA" id="ARBA00046528"/>
    </source>
</evidence>
<keyword evidence="19" id="KW-1185">Reference proteome</keyword>